<protein>
    <submittedName>
        <fullName evidence="1">Uncharacterized protein</fullName>
    </submittedName>
</protein>
<organism evidence="1 2">
    <name type="scientific">Flavobacterium piscis</name>
    <dbReference type="NCBI Taxonomy" id="1114874"/>
    <lineage>
        <taxon>Bacteria</taxon>
        <taxon>Pseudomonadati</taxon>
        <taxon>Bacteroidota</taxon>
        <taxon>Flavobacteriia</taxon>
        <taxon>Flavobacteriales</taxon>
        <taxon>Flavobacteriaceae</taxon>
        <taxon>Flavobacterium</taxon>
    </lineage>
</organism>
<reference evidence="1 2" key="1">
    <citation type="submission" date="2023-07" db="EMBL/GenBank/DDBJ databases">
        <title>Sorghum-associated microbial communities from plants grown in Nebraska, USA.</title>
        <authorList>
            <person name="Schachtman D."/>
        </authorList>
    </citation>
    <scope>NUCLEOTIDE SEQUENCE [LARGE SCALE GENOMIC DNA]</scope>
    <source>
        <strain evidence="1 2">4129</strain>
    </source>
</reference>
<comment type="caution">
    <text evidence="1">The sequence shown here is derived from an EMBL/GenBank/DDBJ whole genome shotgun (WGS) entry which is preliminary data.</text>
</comment>
<dbReference type="EMBL" id="JAVDWQ010000009">
    <property type="protein sequence ID" value="MDR7210915.1"/>
    <property type="molecule type" value="Genomic_DNA"/>
</dbReference>
<accession>A0ABU1Y9M1</accession>
<name>A0ABU1Y9M1_9FLAO</name>
<dbReference type="Proteomes" id="UP001269081">
    <property type="component" value="Unassembled WGS sequence"/>
</dbReference>
<sequence>MFFFKVFSYIKNSVFMTYQNVPDAPVFTRQPNWYKPLFYAKIKEIYRLIQKQFNKIENEKINKFSIPPPPPLPPLVLSPPYPLRSSIRWLSVKISQPKIGYNIQDDTYLKKYFF</sequence>
<gene>
    <name evidence="1" type="ORF">J2W48_002866</name>
</gene>
<evidence type="ECO:0000313" key="1">
    <source>
        <dbReference type="EMBL" id="MDR7210915.1"/>
    </source>
</evidence>
<evidence type="ECO:0000313" key="2">
    <source>
        <dbReference type="Proteomes" id="UP001269081"/>
    </source>
</evidence>
<keyword evidence="2" id="KW-1185">Reference proteome</keyword>
<proteinExistence type="predicted"/>